<reference evidence="2" key="2">
    <citation type="journal article" date="2015" name="Data Brief">
        <title>Shoot transcriptome of the giant reed, Arundo donax.</title>
        <authorList>
            <person name="Barrero R.A."/>
            <person name="Guerrero F.D."/>
            <person name="Moolhuijzen P."/>
            <person name="Goolsby J.A."/>
            <person name="Tidwell J."/>
            <person name="Bellgard S.E."/>
            <person name="Bellgard M.I."/>
        </authorList>
    </citation>
    <scope>NUCLEOTIDE SEQUENCE</scope>
    <source>
        <tissue evidence="2">Shoot tissue taken approximately 20 cm above the soil surface</tissue>
    </source>
</reference>
<dbReference type="AlphaFoldDB" id="A0A0A9DYB1"/>
<dbReference type="EMBL" id="GBRH01206207">
    <property type="protein sequence ID" value="JAD91688.1"/>
    <property type="molecule type" value="Transcribed_RNA"/>
</dbReference>
<dbReference type="SUPFAM" id="SSF47954">
    <property type="entry name" value="Cyclin-like"/>
    <property type="match status" value="1"/>
</dbReference>
<evidence type="ECO:0000313" key="2">
    <source>
        <dbReference type="EMBL" id="JAD91688.1"/>
    </source>
</evidence>
<sequence>MVFFTELALIEYLMVTFCRSMVAASTVYGARTTFSLLWTQSETPHLTQRATVYFLMGS</sequence>
<dbReference type="InterPro" id="IPR004367">
    <property type="entry name" value="Cyclin_C-dom"/>
</dbReference>
<dbReference type="Gene3D" id="1.10.472.10">
    <property type="entry name" value="Cyclin-like"/>
    <property type="match status" value="1"/>
</dbReference>
<name>A0A0A9DYB1_ARUDO</name>
<evidence type="ECO:0000259" key="1">
    <source>
        <dbReference type="Pfam" id="PF02984"/>
    </source>
</evidence>
<dbReference type="Pfam" id="PF02984">
    <property type="entry name" value="Cyclin_C"/>
    <property type="match status" value="1"/>
</dbReference>
<accession>A0A0A9DYB1</accession>
<protein>
    <recommendedName>
        <fullName evidence="1">Cyclin C-terminal domain-containing protein</fullName>
    </recommendedName>
</protein>
<organism evidence="2">
    <name type="scientific">Arundo donax</name>
    <name type="common">Giant reed</name>
    <name type="synonym">Donax arundinaceus</name>
    <dbReference type="NCBI Taxonomy" id="35708"/>
    <lineage>
        <taxon>Eukaryota</taxon>
        <taxon>Viridiplantae</taxon>
        <taxon>Streptophyta</taxon>
        <taxon>Embryophyta</taxon>
        <taxon>Tracheophyta</taxon>
        <taxon>Spermatophyta</taxon>
        <taxon>Magnoliopsida</taxon>
        <taxon>Liliopsida</taxon>
        <taxon>Poales</taxon>
        <taxon>Poaceae</taxon>
        <taxon>PACMAD clade</taxon>
        <taxon>Arundinoideae</taxon>
        <taxon>Arundineae</taxon>
        <taxon>Arundo</taxon>
    </lineage>
</organism>
<reference evidence="2" key="1">
    <citation type="submission" date="2014-09" db="EMBL/GenBank/DDBJ databases">
        <authorList>
            <person name="Magalhaes I.L.F."/>
            <person name="Oliveira U."/>
            <person name="Santos F.R."/>
            <person name="Vidigal T.H.D.A."/>
            <person name="Brescovit A.D."/>
            <person name="Santos A.J."/>
        </authorList>
    </citation>
    <scope>NUCLEOTIDE SEQUENCE</scope>
    <source>
        <tissue evidence="2">Shoot tissue taken approximately 20 cm above the soil surface</tissue>
    </source>
</reference>
<proteinExistence type="predicted"/>
<dbReference type="InterPro" id="IPR036915">
    <property type="entry name" value="Cyclin-like_sf"/>
</dbReference>
<feature type="domain" description="Cyclin C-terminal" evidence="1">
    <location>
        <begin position="3"/>
        <end position="41"/>
    </location>
</feature>